<evidence type="ECO:0008006" key="7">
    <source>
        <dbReference type="Google" id="ProtNLM"/>
    </source>
</evidence>
<keyword evidence="2" id="KW-0235">DNA replication</keyword>
<evidence type="ECO:0000256" key="2">
    <source>
        <dbReference type="ARBA" id="ARBA00022705"/>
    </source>
</evidence>
<dbReference type="Gene3D" id="2.40.50.430">
    <property type="match status" value="1"/>
</dbReference>
<dbReference type="InterPro" id="IPR024826">
    <property type="entry name" value="DNA_pol_delta/II_ssu"/>
</dbReference>
<evidence type="ECO:0000259" key="3">
    <source>
        <dbReference type="Pfam" id="PF04042"/>
    </source>
</evidence>
<dbReference type="PANTHER" id="PTHR10416:SF0">
    <property type="entry name" value="DNA POLYMERASE DELTA SUBUNIT 2"/>
    <property type="match status" value="1"/>
</dbReference>
<keyword evidence="6" id="KW-1185">Reference proteome</keyword>
<dbReference type="Proteomes" id="UP000245383">
    <property type="component" value="Unassembled WGS sequence"/>
</dbReference>
<comment type="caution">
    <text evidence="5">The sequence shown here is derived from an EMBL/GenBank/DDBJ whole genome shotgun (WGS) entry which is preliminary data.</text>
</comment>
<accession>A0A2T9Y4C3</accession>
<dbReference type="GO" id="GO:0043625">
    <property type="term" value="C:delta DNA polymerase complex"/>
    <property type="evidence" value="ECO:0007669"/>
    <property type="project" value="TreeGrafter"/>
</dbReference>
<evidence type="ECO:0000313" key="6">
    <source>
        <dbReference type="Proteomes" id="UP000245383"/>
    </source>
</evidence>
<feature type="domain" description="DNA polymerase delta subunit OB-fold" evidence="4">
    <location>
        <begin position="32"/>
        <end position="170"/>
    </location>
</feature>
<sequence length="450" mass="50007">MVSIATLRSRKEVDLEISFKKFEPSLETFVQQYSGIYRKRLQTLWPVLLSKIEQKWNPNIGTALQPQNLTILSKIGDVSEKNDLAIIGTLSLSQKGKPSILEEISKSLWEKESSFPKNFWSENDELWLEDESGRILLELSNMKTAPVLVNGMVVAFYGDVLSNGTFVVKEFLDPGLAKQKEVQNHSIDQESDKYIAIISGLGLNQTESITKPMQMFAEFLSGVLGSDTASSLASSISCLVVAGNSIDINDTSSDFVLEKAKQYGLANTNDSVISSVINDEKDAFNNLDNYFVELAKLLPVLVMPGDLDPVSVLMPQKKIPANILLPNSLKYSSFYPLTNPSWFSIDEIKKSTKNKSALEVSISTLTGRHICPTSPDTLPCYPSLNHDPFILYEAPHVYFIGNQESFDITTYTDENGCKVTIVLVPKFKTTGDVVLINTSNFEAKIINFEL</sequence>
<proteinExistence type="inferred from homology"/>
<dbReference type="Pfam" id="PF18018">
    <property type="entry name" value="DNA_pol_D_N"/>
    <property type="match status" value="1"/>
</dbReference>
<dbReference type="Gene3D" id="3.60.21.50">
    <property type="match status" value="1"/>
</dbReference>
<dbReference type="STRING" id="133385.A0A2T9Y4C3"/>
<comment type="similarity">
    <text evidence="1">Belongs to the DNA polymerase delta/II small subunit family.</text>
</comment>
<protein>
    <recommendedName>
        <fullName evidence="7">DNA polymerase alpha/delta/epsilon subunit B domain-containing protein</fullName>
    </recommendedName>
</protein>
<name>A0A2T9Y4C3_9FUNG</name>
<dbReference type="GO" id="GO:0003677">
    <property type="term" value="F:DNA binding"/>
    <property type="evidence" value="ECO:0007669"/>
    <property type="project" value="InterPro"/>
</dbReference>
<dbReference type="AlphaFoldDB" id="A0A2T9Y4C3"/>
<dbReference type="PANTHER" id="PTHR10416">
    <property type="entry name" value="DNA POLYMERASE DELTA SUBUNIT 2"/>
    <property type="match status" value="1"/>
</dbReference>
<evidence type="ECO:0000313" key="5">
    <source>
        <dbReference type="EMBL" id="PVU87199.1"/>
    </source>
</evidence>
<dbReference type="EMBL" id="MBFR01000542">
    <property type="protein sequence ID" value="PVU87199.1"/>
    <property type="molecule type" value="Genomic_DNA"/>
</dbReference>
<evidence type="ECO:0000259" key="4">
    <source>
        <dbReference type="Pfam" id="PF18018"/>
    </source>
</evidence>
<dbReference type="InterPro" id="IPR007185">
    <property type="entry name" value="DNA_pol_a/d/e_bsu"/>
</dbReference>
<gene>
    <name evidence="5" type="ORF">BB561_006437</name>
</gene>
<dbReference type="InterPro" id="IPR040663">
    <property type="entry name" value="DNA_pol_D_N"/>
</dbReference>
<reference evidence="5 6" key="1">
    <citation type="journal article" date="2018" name="MBio">
        <title>Comparative Genomics Reveals the Core Gene Toolbox for the Fungus-Insect Symbiosis.</title>
        <authorList>
            <person name="Wang Y."/>
            <person name="Stata M."/>
            <person name="Wang W."/>
            <person name="Stajich J.E."/>
            <person name="White M.M."/>
            <person name="Moncalvo J.M."/>
        </authorList>
    </citation>
    <scope>NUCLEOTIDE SEQUENCE [LARGE SCALE GENOMIC DNA]</scope>
    <source>
        <strain evidence="5 6">SWE-8-4</strain>
    </source>
</reference>
<evidence type="ECO:0000256" key="1">
    <source>
        <dbReference type="ARBA" id="ARBA00006035"/>
    </source>
</evidence>
<dbReference type="Pfam" id="PF04042">
    <property type="entry name" value="DNA_pol_E_B"/>
    <property type="match status" value="1"/>
</dbReference>
<dbReference type="GO" id="GO:0006271">
    <property type="term" value="P:DNA strand elongation involved in DNA replication"/>
    <property type="evidence" value="ECO:0007669"/>
    <property type="project" value="TreeGrafter"/>
</dbReference>
<organism evidence="5 6">
    <name type="scientific">Smittium simulii</name>
    <dbReference type="NCBI Taxonomy" id="133385"/>
    <lineage>
        <taxon>Eukaryota</taxon>
        <taxon>Fungi</taxon>
        <taxon>Fungi incertae sedis</taxon>
        <taxon>Zoopagomycota</taxon>
        <taxon>Kickxellomycotina</taxon>
        <taxon>Harpellomycetes</taxon>
        <taxon>Harpellales</taxon>
        <taxon>Legeriomycetaceae</taxon>
        <taxon>Smittium</taxon>
    </lineage>
</organism>
<dbReference type="OrthoDB" id="3763at2759"/>
<feature type="domain" description="DNA polymerase alpha/delta/epsilon subunit B" evidence="3">
    <location>
        <begin position="195"/>
        <end position="407"/>
    </location>
</feature>